<dbReference type="AlphaFoldDB" id="A0A7X3IKQ9"/>
<comment type="caution">
    <text evidence="1">The sequence shown here is derived from an EMBL/GenBank/DDBJ whole genome shotgun (WGS) entry which is preliminary data.</text>
</comment>
<evidence type="ECO:0000313" key="2">
    <source>
        <dbReference type="Proteomes" id="UP000460318"/>
    </source>
</evidence>
<reference evidence="1 2" key="1">
    <citation type="submission" date="2019-12" db="EMBL/GenBank/DDBJ databases">
        <title>Paenibacillus sp. nov., an endophytic bacterium isolated from the stem of Dendrobium.</title>
        <authorList>
            <person name="Zhao R."/>
        </authorList>
    </citation>
    <scope>NUCLEOTIDE SEQUENCE [LARGE SCALE GENOMIC DNA]</scope>
    <source>
        <strain evidence="1 2">HJL G12</strain>
    </source>
</reference>
<protein>
    <submittedName>
        <fullName evidence="1">Uncharacterized protein</fullName>
    </submittedName>
</protein>
<proteinExistence type="predicted"/>
<evidence type="ECO:0000313" key="1">
    <source>
        <dbReference type="EMBL" id="MWV45166.1"/>
    </source>
</evidence>
<dbReference type="Proteomes" id="UP000460318">
    <property type="component" value="Unassembled WGS sequence"/>
</dbReference>
<accession>A0A7X3IKQ9</accession>
<sequence>MKCNCEQHLNLELRTVMYTRSVMIRHVPVLVCDHCLTYELIPSMRPDLKKCVDLLGPDPSNTSFSLADYHELANLIYEVMTEADYSEDGLKRKLEYEIQERINLLLDLYKMADRMHDIAWVGELRNRLSQLSVILPEMNVFQQMNEK</sequence>
<organism evidence="1 2">
    <name type="scientific">Paenibacillus dendrobii</name>
    <dbReference type="NCBI Taxonomy" id="2691084"/>
    <lineage>
        <taxon>Bacteria</taxon>
        <taxon>Bacillati</taxon>
        <taxon>Bacillota</taxon>
        <taxon>Bacilli</taxon>
        <taxon>Bacillales</taxon>
        <taxon>Paenibacillaceae</taxon>
        <taxon>Paenibacillus</taxon>
    </lineage>
</organism>
<name>A0A7X3IKQ9_9BACL</name>
<dbReference type="EMBL" id="WUBI01000002">
    <property type="protein sequence ID" value="MWV45166.1"/>
    <property type="molecule type" value="Genomic_DNA"/>
</dbReference>
<keyword evidence="2" id="KW-1185">Reference proteome</keyword>
<gene>
    <name evidence="1" type="ORF">GRF59_16190</name>
</gene>